<evidence type="ECO:0000256" key="1">
    <source>
        <dbReference type="ARBA" id="ARBA00004141"/>
    </source>
</evidence>
<evidence type="ECO:0000256" key="2">
    <source>
        <dbReference type="ARBA" id="ARBA00022679"/>
    </source>
</evidence>
<keyword evidence="11" id="KW-1185">Reference proteome</keyword>
<feature type="transmembrane region" description="Helical" evidence="7">
    <location>
        <begin position="21"/>
        <end position="52"/>
    </location>
</feature>
<dbReference type="EC" id="2.3.1.225" evidence="7"/>
<proteinExistence type="inferred from homology"/>
<evidence type="ECO:0000256" key="5">
    <source>
        <dbReference type="ARBA" id="ARBA00023136"/>
    </source>
</evidence>
<dbReference type="EMBL" id="JARBJD010000011">
    <property type="protein sequence ID" value="KAK2962477.1"/>
    <property type="molecule type" value="Genomic_DNA"/>
</dbReference>
<feature type="transmembrane region" description="Helical" evidence="7">
    <location>
        <begin position="212"/>
        <end position="235"/>
    </location>
</feature>
<evidence type="ECO:0000313" key="10">
    <source>
        <dbReference type="EMBL" id="KAK2962477.1"/>
    </source>
</evidence>
<evidence type="ECO:0000256" key="7">
    <source>
        <dbReference type="RuleBase" id="RU079119"/>
    </source>
</evidence>
<accession>A0ABQ9YFD1</accession>
<evidence type="ECO:0000256" key="4">
    <source>
        <dbReference type="ARBA" id="ARBA00022989"/>
    </source>
</evidence>
<evidence type="ECO:0000256" key="3">
    <source>
        <dbReference type="ARBA" id="ARBA00022692"/>
    </source>
</evidence>
<keyword evidence="5 7" id="KW-0472">Membrane</keyword>
<evidence type="ECO:0000256" key="6">
    <source>
        <dbReference type="ARBA" id="ARBA00023315"/>
    </source>
</evidence>
<keyword evidence="3 7" id="KW-0812">Transmembrane</keyword>
<feature type="region of interest" description="Disordered" evidence="8">
    <location>
        <begin position="356"/>
        <end position="416"/>
    </location>
</feature>
<feature type="domain" description="Palmitoyltransferase DHHC" evidence="9">
    <location>
        <begin position="164"/>
        <end position="283"/>
    </location>
</feature>
<comment type="caution">
    <text evidence="10">The sequence shown here is derived from an EMBL/GenBank/DDBJ whole genome shotgun (WGS) entry which is preliminary data.</text>
</comment>
<comment type="catalytic activity">
    <reaction evidence="7">
        <text>L-cysteinyl-[protein] + hexadecanoyl-CoA = S-hexadecanoyl-L-cysteinyl-[protein] + CoA</text>
        <dbReference type="Rhea" id="RHEA:36683"/>
        <dbReference type="Rhea" id="RHEA-COMP:10131"/>
        <dbReference type="Rhea" id="RHEA-COMP:11032"/>
        <dbReference type="ChEBI" id="CHEBI:29950"/>
        <dbReference type="ChEBI" id="CHEBI:57287"/>
        <dbReference type="ChEBI" id="CHEBI:57379"/>
        <dbReference type="ChEBI" id="CHEBI:74151"/>
        <dbReference type="EC" id="2.3.1.225"/>
    </reaction>
</comment>
<dbReference type="GO" id="GO:0019706">
    <property type="term" value="F:protein-cysteine S-palmitoyltransferase activity"/>
    <property type="evidence" value="ECO:0007669"/>
    <property type="project" value="UniProtKB-EC"/>
</dbReference>
<evidence type="ECO:0000256" key="8">
    <source>
        <dbReference type="SAM" id="MobiDB-lite"/>
    </source>
</evidence>
<comment type="subcellular location">
    <subcellularLocation>
        <location evidence="1">Membrane</location>
        <topology evidence="1">Multi-pass membrane protein</topology>
    </subcellularLocation>
</comment>
<feature type="transmembrane region" description="Helical" evidence="7">
    <location>
        <begin position="241"/>
        <end position="262"/>
    </location>
</feature>
<name>A0ABQ9YFD1_9EUKA</name>
<feature type="transmembrane region" description="Helical" evidence="7">
    <location>
        <begin position="58"/>
        <end position="83"/>
    </location>
</feature>
<keyword evidence="6 7" id="KW-0012">Acyltransferase</keyword>
<protein>
    <recommendedName>
        <fullName evidence="7">Palmitoyltransferase</fullName>
        <ecNumber evidence="7">2.3.1.225</ecNumber>
    </recommendedName>
</protein>
<comment type="domain">
    <text evidence="7">The DHHC domain is required for palmitoyltransferase activity.</text>
</comment>
<keyword evidence="4 7" id="KW-1133">Transmembrane helix</keyword>
<reference evidence="10 11" key="1">
    <citation type="journal article" date="2022" name="bioRxiv">
        <title>Genomics of Preaxostyla Flagellates Illuminates Evolutionary Transitions and the Path Towards Mitochondrial Loss.</title>
        <authorList>
            <person name="Novak L.V.F."/>
            <person name="Treitli S.C."/>
            <person name="Pyrih J."/>
            <person name="Halakuc P."/>
            <person name="Pipaliya S.V."/>
            <person name="Vacek V."/>
            <person name="Brzon O."/>
            <person name="Soukal P."/>
            <person name="Eme L."/>
            <person name="Dacks J.B."/>
            <person name="Karnkowska A."/>
            <person name="Elias M."/>
            <person name="Hampl V."/>
        </authorList>
    </citation>
    <scope>NUCLEOTIDE SEQUENCE [LARGE SCALE GENOMIC DNA]</scope>
    <source>
        <strain evidence="10">NAU3</strain>
        <tissue evidence="10">Gut</tissue>
    </source>
</reference>
<dbReference type="PANTHER" id="PTHR12246">
    <property type="entry name" value="PALMITOYLTRANSFERASE ZDHHC16"/>
    <property type="match status" value="1"/>
</dbReference>
<evidence type="ECO:0000259" key="9">
    <source>
        <dbReference type="Pfam" id="PF01529"/>
    </source>
</evidence>
<dbReference type="InterPro" id="IPR001594">
    <property type="entry name" value="Palmitoyltrfase_DHHC"/>
</dbReference>
<organism evidence="10 11">
    <name type="scientific">Blattamonas nauphoetae</name>
    <dbReference type="NCBI Taxonomy" id="2049346"/>
    <lineage>
        <taxon>Eukaryota</taxon>
        <taxon>Metamonada</taxon>
        <taxon>Preaxostyla</taxon>
        <taxon>Oxymonadida</taxon>
        <taxon>Blattamonas</taxon>
    </lineage>
</organism>
<keyword evidence="2 7" id="KW-0808">Transferase</keyword>
<dbReference type="InterPro" id="IPR039859">
    <property type="entry name" value="PFA4/ZDH16/20/ERF2-like"/>
</dbReference>
<gene>
    <name evidence="10" type="ORF">BLNAU_2720</name>
</gene>
<dbReference type="PROSITE" id="PS50216">
    <property type="entry name" value="DHHC"/>
    <property type="match status" value="1"/>
</dbReference>
<comment type="similarity">
    <text evidence="7">Belongs to the DHHC palmitoyltransferase family.</text>
</comment>
<sequence length="416" mass="47021">MQPTIPWIRVQFRCRPHSFYGTWRGVVGFLFTTFVQCLSAATFYVFIVPFLYTYHISIAITAGIIFGIPMLLGVIAYEIAVFIDPGPIPEWWKEYMNNLRKYQKEAASRAFRARMSKDPMTEGQSEHLQEDAHSSDSPQHFGTEYAQKYFADLSGFPHTQYGVNTCQKCKSIRPDRAHHCSSCQKCTSRMDHHCPWINNCVGGSNHKPFWLFLLYTAISCILFLVAALVTSILQFLPPTKLFSPIFTIVSMIPVVFSLIFLFNMMRRQVHVINFNTTTLERFRLEDQLEGRPAPQGGLKSQYCQDSKRDNIKAVLGRNWGSWWLPFVPAVIPFGGLYSIRPAACMACVDAGHTLQSKESEPDHSQVSSISSQEVSPVPKTVPAAEEGIILQSNPLVNHHDEATVEMTESSPDEPPT</sequence>
<feature type="compositionally biased region" description="Low complexity" evidence="8">
    <location>
        <begin position="364"/>
        <end position="378"/>
    </location>
</feature>
<dbReference type="Pfam" id="PF01529">
    <property type="entry name" value="DHHC"/>
    <property type="match status" value="1"/>
</dbReference>
<dbReference type="Proteomes" id="UP001281761">
    <property type="component" value="Unassembled WGS sequence"/>
</dbReference>
<evidence type="ECO:0000313" key="11">
    <source>
        <dbReference type="Proteomes" id="UP001281761"/>
    </source>
</evidence>